<dbReference type="EMBL" id="ACEQ02000066">
    <property type="protein sequence ID" value="EEZ74296.1"/>
    <property type="molecule type" value="Genomic_DNA"/>
</dbReference>
<gene>
    <name evidence="2" type="ORF">NEILACOT_05682</name>
</gene>
<feature type="non-terminal residue" evidence="2">
    <location>
        <position position="1"/>
    </location>
</feature>
<comment type="caution">
    <text evidence="2">The sequence shown here is derived from an EMBL/GenBank/DDBJ whole genome shotgun (WGS) entry which is preliminary data.</text>
</comment>
<evidence type="ECO:0000259" key="1">
    <source>
        <dbReference type="Pfam" id="PF14436"/>
    </source>
</evidence>
<organism evidence="2 3">
    <name type="scientific">Neisseria lactamica ATCC 23970</name>
    <dbReference type="NCBI Taxonomy" id="546265"/>
    <lineage>
        <taxon>Bacteria</taxon>
        <taxon>Pseudomonadati</taxon>
        <taxon>Pseudomonadota</taxon>
        <taxon>Betaproteobacteria</taxon>
        <taxon>Neisseriales</taxon>
        <taxon>Neisseriaceae</taxon>
        <taxon>Neisseria</taxon>
    </lineage>
</organism>
<dbReference type="InterPro" id="IPR029501">
    <property type="entry name" value="EndoU_bac"/>
</dbReference>
<evidence type="ECO:0000313" key="2">
    <source>
        <dbReference type="EMBL" id="EEZ74296.1"/>
    </source>
</evidence>
<dbReference type="AlphaFoldDB" id="D0WDP5"/>
<dbReference type="GO" id="GO:0004519">
    <property type="term" value="F:endonuclease activity"/>
    <property type="evidence" value="ECO:0007669"/>
    <property type="project" value="InterPro"/>
</dbReference>
<protein>
    <recommendedName>
        <fullName evidence="1">Bacterial EndoU nuclease domain-containing protein</fullName>
    </recommendedName>
</protein>
<accession>D0WDP5</accession>
<reference evidence="2 3" key="1">
    <citation type="submission" date="2009-10" db="EMBL/GenBank/DDBJ databases">
        <authorList>
            <person name="Weinstock G."/>
            <person name="Sodergren E."/>
            <person name="Clifton S."/>
            <person name="Fulton L."/>
            <person name="Fulton B."/>
            <person name="Courtney L."/>
            <person name="Fronick C."/>
            <person name="Harrison M."/>
            <person name="Strong C."/>
            <person name="Farmer C."/>
            <person name="Delahaunty K."/>
            <person name="Markovic C."/>
            <person name="Hall O."/>
            <person name="Minx P."/>
            <person name="Tomlinson C."/>
            <person name="Mitreva M."/>
            <person name="Nelson J."/>
            <person name="Hou S."/>
            <person name="Wollam A."/>
            <person name="Pepin K.H."/>
            <person name="Johnson M."/>
            <person name="Bhonagiri V."/>
            <person name="Nash W.E."/>
            <person name="Warren W."/>
            <person name="Chinwalla A."/>
            <person name="Mardis E.R."/>
            <person name="Wilson R.K."/>
        </authorList>
    </citation>
    <scope>NUCLEOTIDE SEQUENCE [LARGE SCALE GENOMIC DNA]</scope>
    <source>
        <strain evidence="2 3">ATCC 23970</strain>
    </source>
</reference>
<evidence type="ECO:0000313" key="3">
    <source>
        <dbReference type="Proteomes" id="UP000003843"/>
    </source>
</evidence>
<proteinExistence type="predicted"/>
<dbReference type="Proteomes" id="UP000003843">
    <property type="component" value="Unassembled WGS sequence"/>
</dbReference>
<dbReference type="Pfam" id="PF14436">
    <property type="entry name" value="EndoU_bacteria"/>
    <property type="match status" value="1"/>
</dbReference>
<sequence length="305" mass="33610">PLLKAEYEKLDREDKSILHRYISPGAEIVSGSLGVVLSGVAGGGSCAETFGLGCAAALVGVTSSYDHVITGAKNFGKKASEQRPTITVQTLKQLGLSEQAAEYVQFSIDLFSVGKSGAGMPKAKPVSDAKPRWEVDRKLNKLTTREQVEKNVQETRRRSQSSQFKAHAQREWENKTGLDFNHFIGGDINKKGTVTGGHSLTRGDVRVIQQTSAPDKHGVYQATVEIKKPDGSWEVKTKKGGKVMTKHTMFPKDWDEARIRAEVTSAWEKRKELEGQKWRGTSKSGVEIEGFTEPNRTAYPLYNSK</sequence>
<name>D0WDP5_NEILA</name>
<feature type="domain" description="Bacterial EndoU nuclease" evidence="1">
    <location>
        <begin position="179"/>
        <end position="301"/>
    </location>
</feature>